<keyword evidence="3" id="KW-1185">Reference proteome</keyword>
<organism evidence="1 3">
    <name type="scientific">Nitrosomonas communis</name>
    <dbReference type="NCBI Taxonomy" id="44574"/>
    <lineage>
        <taxon>Bacteria</taxon>
        <taxon>Pseudomonadati</taxon>
        <taxon>Pseudomonadota</taxon>
        <taxon>Betaproteobacteria</taxon>
        <taxon>Nitrosomonadales</taxon>
        <taxon>Nitrosomonadaceae</taxon>
        <taxon>Nitrosomonas</taxon>
    </lineage>
</organism>
<gene>
    <name evidence="1" type="ORF">AAW31_11905</name>
    <name evidence="2" type="ORF">BCL69_101511</name>
</gene>
<dbReference type="Proteomes" id="UP000324176">
    <property type="component" value="Unassembled WGS sequence"/>
</dbReference>
<protein>
    <submittedName>
        <fullName evidence="1">Uncharacterized protein</fullName>
    </submittedName>
</protein>
<reference evidence="1 3" key="2">
    <citation type="journal article" date="2016" name="Genome Announc.">
        <title>Genome Sequence of Nitrosomonas communis Strain Nm2, a Mesophilic Ammonia-Oxidizing Bacterium Isolated from Mediterranean Soil.</title>
        <authorList>
            <person name="Kozlowski J.A."/>
            <person name="Kits K.D."/>
            <person name="Stein L.Y."/>
        </authorList>
    </citation>
    <scope>NUCLEOTIDE SEQUENCE [LARGE SCALE GENOMIC DNA]</scope>
    <source>
        <strain evidence="1 3">Nm2</strain>
    </source>
</reference>
<dbReference type="KEGG" id="nco:AAW31_11905"/>
<reference evidence="3" key="1">
    <citation type="submission" date="2015-05" db="EMBL/GenBank/DDBJ databases">
        <title>Draft genome of Nitrosomonas communis strain Nm2.</title>
        <authorList>
            <person name="Kozlowski J.A."/>
            <person name="Kits K.D."/>
            <person name="Stein L.Y."/>
        </authorList>
    </citation>
    <scope>NUCLEOTIDE SEQUENCE [LARGE SCALE GENOMIC DNA]</scope>
    <source>
        <strain evidence="3">Nm2</strain>
    </source>
</reference>
<evidence type="ECO:0000313" key="1">
    <source>
        <dbReference type="EMBL" id="AKH38339.1"/>
    </source>
</evidence>
<evidence type="ECO:0000313" key="2">
    <source>
        <dbReference type="EMBL" id="TYP90074.1"/>
    </source>
</evidence>
<dbReference type="EMBL" id="VNHT01000015">
    <property type="protein sequence ID" value="TYP90074.1"/>
    <property type="molecule type" value="Genomic_DNA"/>
</dbReference>
<dbReference type="RefSeq" id="WP_046850387.1">
    <property type="nucleotide sequence ID" value="NZ_VNHT01000015.1"/>
</dbReference>
<sequence length="177" mass="20499">MSKSTVQDWVSELPLMQQSVLLSAIRGPDGISKCQACRAMIRWFRRCVLVSAFDGKVFNSPCQLGGGSFTGPSCNMQDYDGRFALDWETAMKPKIDAFLKAKDELPHHYLTHFMHAAEVLGYQHPDMRIRNWWFSVYSRICRVLYVVPETEVMMRRRLSDNELDWRATGDETTMYSE</sequence>
<name>A0A0F7KHP4_9PROT</name>
<reference evidence="2 4" key="3">
    <citation type="submission" date="2019-07" db="EMBL/GenBank/DDBJ databases">
        <title>Active sludge and wastewater microbial communities from Klosterneuburg, Austria.</title>
        <authorList>
            <person name="Wagner M."/>
        </authorList>
    </citation>
    <scope>NUCLEOTIDE SEQUENCE [LARGE SCALE GENOMIC DNA]</scope>
    <source>
        <strain evidence="2 4">Nm2</strain>
    </source>
</reference>
<evidence type="ECO:0000313" key="4">
    <source>
        <dbReference type="Proteomes" id="UP000324176"/>
    </source>
</evidence>
<proteinExistence type="predicted"/>
<dbReference type="PATRIC" id="fig|44574.3.peg.2897"/>
<evidence type="ECO:0000313" key="3">
    <source>
        <dbReference type="Proteomes" id="UP000034156"/>
    </source>
</evidence>
<dbReference type="EMBL" id="CP011451">
    <property type="protein sequence ID" value="AKH38339.1"/>
    <property type="molecule type" value="Genomic_DNA"/>
</dbReference>
<accession>A0A0F7KHP4</accession>
<dbReference type="Proteomes" id="UP000034156">
    <property type="component" value="Chromosome"/>
</dbReference>
<dbReference type="AlphaFoldDB" id="A0A0F7KHP4"/>